<organism evidence="1 2">
    <name type="scientific">Enterococcus mundtii</name>
    <dbReference type="NCBI Taxonomy" id="53346"/>
    <lineage>
        <taxon>Bacteria</taxon>
        <taxon>Bacillati</taxon>
        <taxon>Bacillota</taxon>
        <taxon>Bacilli</taxon>
        <taxon>Lactobacillales</taxon>
        <taxon>Enterococcaceae</taxon>
        <taxon>Enterococcus</taxon>
    </lineage>
</organism>
<dbReference type="Proteomes" id="UP000509460">
    <property type="component" value="Chromosome"/>
</dbReference>
<evidence type="ECO:0000313" key="2">
    <source>
        <dbReference type="Proteomes" id="UP000509460"/>
    </source>
</evidence>
<protein>
    <submittedName>
        <fullName evidence="1">Uncharacterized protein</fullName>
    </submittedName>
</protein>
<gene>
    <name evidence="1" type="ORF">EM151A_1753</name>
</gene>
<accession>A0AAI8R9M4</accession>
<proteinExistence type="predicted"/>
<reference evidence="1 2" key="1">
    <citation type="submission" date="2019-07" db="EMBL/GenBank/DDBJ databases">
        <title>antibiotic susceptibility of plant-derived lactic acid bacteria.</title>
        <authorList>
            <person name="Sugiyama M."/>
            <person name="Noda M."/>
        </authorList>
    </citation>
    <scope>NUCLEOTIDE SEQUENCE [LARGE SCALE GENOMIC DNA]</scope>
    <source>
        <strain evidence="1 2">15-1A</strain>
    </source>
</reference>
<name>A0AAI8R9M4_ENTMU</name>
<evidence type="ECO:0000313" key="1">
    <source>
        <dbReference type="EMBL" id="BBM14945.1"/>
    </source>
</evidence>
<dbReference type="RefSeq" id="WP_178946579.1">
    <property type="nucleotide sequence ID" value="NZ_AP019810.1"/>
</dbReference>
<sequence length="104" mass="12412">MLFPEFKKYLEEHSSGYEIFLIKATNMQNEKNKKRTGKTKKWTDVKIQRQVEGMWKDVVLNAYNVIKSEKGVPIYNGQEIWTEFMNQHNFIEMFDEGMNELELG</sequence>
<dbReference type="EMBL" id="AP019810">
    <property type="protein sequence ID" value="BBM14945.1"/>
    <property type="molecule type" value="Genomic_DNA"/>
</dbReference>
<dbReference type="AlphaFoldDB" id="A0AAI8R9M4"/>